<dbReference type="Pfam" id="PF05981">
    <property type="entry name" value="CreA"/>
    <property type="match status" value="1"/>
</dbReference>
<dbReference type="Proteomes" id="UP000599312">
    <property type="component" value="Unassembled WGS sequence"/>
</dbReference>
<evidence type="ECO:0000313" key="3">
    <source>
        <dbReference type="Proteomes" id="UP000599312"/>
    </source>
</evidence>
<keyword evidence="3" id="KW-1185">Reference proteome</keyword>
<dbReference type="PIRSF" id="PIRSF003174">
    <property type="entry name" value="CreA"/>
    <property type="match status" value="1"/>
</dbReference>
<evidence type="ECO:0000313" key="2">
    <source>
        <dbReference type="EMBL" id="MBF9232128.1"/>
    </source>
</evidence>
<dbReference type="GO" id="GO:0005829">
    <property type="term" value="C:cytosol"/>
    <property type="evidence" value="ECO:0007669"/>
    <property type="project" value="TreeGrafter"/>
</dbReference>
<dbReference type="EMBL" id="JADQDO010000001">
    <property type="protein sequence ID" value="MBF9232128.1"/>
    <property type="molecule type" value="Genomic_DNA"/>
</dbReference>
<comment type="caution">
    <text evidence="2">The sequence shown here is derived from an EMBL/GenBank/DDBJ whole genome shotgun (WGS) entry which is preliminary data.</text>
</comment>
<dbReference type="PANTHER" id="PTHR37952">
    <property type="match status" value="1"/>
</dbReference>
<protein>
    <submittedName>
        <fullName evidence="2">CreA family protein</fullName>
    </submittedName>
</protein>
<accession>A0A931BPB8</accession>
<reference evidence="2" key="1">
    <citation type="submission" date="2020-11" db="EMBL/GenBank/DDBJ databases">
        <authorList>
            <person name="Kim M.K."/>
        </authorList>
    </citation>
    <scope>NUCLEOTIDE SEQUENCE</scope>
    <source>
        <strain evidence="2">BT350</strain>
    </source>
</reference>
<organism evidence="2 3">
    <name type="scientific">Microvirga alba</name>
    <dbReference type="NCBI Taxonomy" id="2791025"/>
    <lineage>
        <taxon>Bacteria</taxon>
        <taxon>Pseudomonadati</taxon>
        <taxon>Pseudomonadota</taxon>
        <taxon>Alphaproteobacteria</taxon>
        <taxon>Hyphomicrobiales</taxon>
        <taxon>Methylobacteriaceae</taxon>
        <taxon>Microvirga</taxon>
    </lineage>
</organism>
<proteinExistence type="predicted"/>
<dbReference type="InterPro" id="IPR010292">
    <property type="entry name" value="Uncharacterised_CreA"/>
</dbReference>
<dbReference type="AlphaFoldDB" id="A0A931BPB8"/>
<keyword evidence="1" id="KW-0732">Signal</keyword>
<name>A0A931BPB8_9HYPH</name>
<feature type="chain" id="PRO_5037886359" evidence="1">
    <location>
        <begin position="22"/>
        <end position="167"/>
    </location>
</feature>
<feature type="signal peptide" evidence="1">
    <location>
        <begin position="1"/>
        <end position="21"/>
    </location>
</feature>
<dbReference type="RefSeq" id="WP_196270105.1">
    <property type="nucleotide sequence ID" value="NZ_JADQDO010000001.1"/>
</dbReference>
<sequence>MLARIVLALALAAGAISGAQAQEPDLIFKKSTVWRALTPNDKLAVYGVDDPLVEGVACHYTTPERGGLSGTFGVAEEVSDVSLSCRQVGPVRFKGKFEQGDVVFSERRSLIFKKMQIVRGCDAKRNTLVYMVYSDRPIEGSPKNSTSTVPLMPWGTDVPPKCGEWVK</sequence>
<gene>
    <name evidence="2" type="ORF">I2H38_01915</name>
</gene>
<dbReference type="PANTHER" id="PTHR37952:SF2">
    <property type="entry name" value="PROTEIN CREA"/>
    <property type="match status" value="1"/>
</dbReference>
<evidence type="ECO:0000256" key="1">
    <source>
        <dbReference type="SAM" id="SignalP"/>
    </source>
</evidence>